<organism evidence="3 4">
    <name type="scientific">Mycoplana azooxidifex</name>
    <dbReference type="NCBI Taxonomy" id="1636188"/>
    <lineage>
        <taxon>Bacteria</taxon>
        <taxon>Pseudomonadati</taxon>
        <taxon>Pseudomonadota</taxon>
        <taxon>Alphaproteobacteria</taxon>
        <taxon>Hyphomicrobiales</taxon>
        <taxon>Rhizobiaceae</taxon>
        <taxon>Mycoplana</taxon>
    </lineage>
</organism>
<dbReference type="InterPro" id="IPR038610">
    <property type="entry name" value="FliK-like_C_sf"/>
</dbReference>
<evidence type="ECO:0000313" key="3">
    <source>
        <dbReference type="EMBL" id="MBB3979260.1"/>
    </source>
</evidence>
<reference evidence="3 4" key="1">
    <citation type="submission" date="2020-08" db="EMBL/GenBank/DDBJ databases">
        <title>Genomic Encyclopedia of Type Strains, Phase IV (KMG-IV): sequencing the most valuable type-strain genomes for metagenomic binning, comparative biology and taxonomic classification.</title>
        <authorList>
            <person name="Goeker M."/>
        </authorList>
    </citation>
    <scope>NUCLEOTIDE SEQUENCE [LARGE SCALE GENOMIC DNA]</scope>
    <source>
        <strain evidence="3 4">DSM 100211</strain>
    </source>
</reference>
<feature type="compositionally biased region" description="Polar residues" evidence="1">
    <location>
        <begin position="70"/>
        <end position="87"/>
    </location>
</feature>
<gene>
    <name evidence="3" type="ORF">GGQ64_004500</name>
</gene>
<feature type="compositionally biased region" description="Acidic residues" evidence="1">
    <location>
        <begin position="150"/>
        <end position="161"/>
    </location>
</feature>
<dbReference type="EMBL" id="JACIEE010000010">
    <property type="protein sequence ID" value="MBB3979260.1"/>
    <property type="molecule type" value="Genomic_DNA"/>
</dbReference>
<dbReference type="RefSeq" id="WP_183807506.1">
    <property type="nucleotide sequence ID" value="NZ_JACIEE010000010.1"/>
</dbReference>
<feature type="compositionally biased region" description="Polar residues" evidence="1">
    <location>
        <begin position="42"/>
        <end position="52"/>
    </location>
</feature>
<protein>
    <submittedName>
        <fullName evidence="3">Chemotaxis protein MotD</fullName>
    </submittedName>
</protein>
<name>A0A7W6DEP3_9HYPH</name>
<evidence type="ECO:0000259" key="2">
    <source>
        <dbReference type="Pfam" id="PF02120"/>
    </source>
</evidence>
<accession>A0A7W6DEP3</accession>
<feature type="region of interest" description="Disordered" evidence="1">
    <location>
        <begin position="411"/>
        <end position="489"/>
    </location>
</feature>
<dbReference type="Pfam" id="PF02120">
    <property type="entry name" value="Flg_hook"/>
    <property type="match status" value="1"/>
</dbReference>
<keyword evidence="4" id="KW-1185">Reference proteome</keyword>
<feature type="compositionally biased region" description="Low complexity" evidence="1">
    <location>
        <begin position="421"/>
        <end position="441"/>
    </location>
</feature>
<feature type="region of interest" description="Disordered" evidence="1">
    <location>
        <begin position="1"/>
        <end position="163"/>
    </location>
</feature>
<evidence type="ECO:0000256" key="1">
    <source>
        <dbReference type="SAM" id="MobiDB-lite"/>
    </source>
</evidence>
<dbReference type="InterPro" id="IPR021136">
    <property type="entry name" value="Flagellar_hook_control-like_C"/>
</dbReference>
<feature type="domain" description="Flagellar hook-length control protein-like C-terminal" evidence="2">
    <location>
        <begin position="343"/>
        <end position="411"/>
    </location>
</feature>
<dbReference type="Gene3D" id="3.30.750.140">
    <property type="match status" value="1"/>
</dbReference>
<evidence type="ECO:0000313" key="4">
    <source>
        <dbReference type="Proteomes" id="UP000574761"/>
    </source>
</evidence>
<feature type="compositionally biased region" description="Polar residues" evidence="1">
    <location>
        <begin position="1"/>
        <end position="22"/>
    </location>
</feature>
<dbReference type="Proteomes" id="UP000574761">
    <property type="component" value="Unassembled WGS sequence"/>
</dbReference>
<sequence length="489" mass="49071">MTSIDTSTLSQVEARTSRGTGKSKTDGDAKGQFSETFDRVSTKGSGSASQGRKSLADAGMEQDGAETLSLKVQTTDGDSDQATSVSLLQRIPAELLEKTRPSSTTADLGADAPGKVTAPAEAAEVPLPTEAIAGLPAMGADETGQPEGTGTDESDDGDAGDALDSLFSMLTGEQSSQPAAGTPPGVIAAAASQAQAVQGGKAGQVATGGDSTEAMLGIPGGRAGTAAVLPAGAAQDGAEAGAQAANAAGGDTDQIFRLVRADGKATSLEIAIGGKGEGSAVSEQARLPGGIESVAVLDSRRYLGLAPQGNISAVTSAIAQDPSWAAALAEQLDSAPDVTGKVVNTLKIQLQPIDLGTVTASLRLQGDTLIVDLKVETGKAFRNLSDDHDAIVKALRGHGFTIDQVSVQMAPTTDRGGSAAGQGNSQGDSQAQFAEQQQAREGGSGRQQGGESRQAANTAFNEGPAHEYGQVDNLTSNDQRRGSGGGVFL</sequence>
<proteinExistence type="predicted"/>
<dbReference type="AlphaFoldDB" id="A0A7W6DEP3"/>
<comment type="caution">
    <text evidence="3">The sequence shown here is derived from an EMBL/GenBank/DDBJ whole genome shotgun (WGS) entry which is preliminary data.</text>
</comment>